<name>A0A078A7R9_STYLE</name>
<dbReference type="Gene3D" id="3.30.530.20">
    <property type="match status" value="1"/>
</dbReference>
<dbReference type="EMBL" id="CCKQ01006956">
    <property type="protein sequence ID" value="CDW78294.1"/>
    <property type="molecule type" value="Genomic_DNA"/>
</dbReference>
<dbReference type="InterPro" id="IPR023393">
    <property type="entry name" value="START-like_dom_sf"/>
</dbReference>
<dbReference type="InParanoid" id="A0A078A7R9"/>
<evidence type="ECO:0008006" key="3">
    <source>
        <dbReference type="Google" id="ProtNLM"/>
    </source>
</evidence>
<evidence type="ECO:0000313" key="1">
    <source>
        <dbReference type="EMBL" id="CDW78294.1"/>
    </source>
</evidence>
<evidence type="ECO:0000313" key="2">
    <source>
        <dbReference type="Proteomes" id="UP000039865"/>
    </source>
</evidence>
<dbReference type="PANTHER" id="PTHR34560:SF1">
    <property type="entry name" value="START DOMAIN-CONTAINING PROTEIN"/>
    <property type="match status" value="1"/>
</dbReference>
<dbReference type="Proteomes" id="UP000039865">
    <property type="component" value="Unassembled WGS sequence"/>
</dbReference>
<proteinExistence type="predicted"/>
<gene>
    <name evidence="1" type="primary">Contig7367.g7877</name>
    <name evidence="1" type="ORF">STYLEM_7270</name>
</gene>
<keyword evidence="2" id="KW-1185">Reference proteome</keyword>
<accession>A0A078A7R9</accession>
<dbReference type="OrthoDB" id="283021at2759"/>
<reference evidence="1 2" key="1">
    <citation type="submission" date="2014-06" db="EMBL/GenBank/DDBJ databases">
        <authorList>
            <person name="Swart Estienne"/>
        </authorList>
    </citation>
    <scope>NUCLEOTIDE SEQUENCE [LARGE SCALE GENOMIC DNA]</scope>
    <source>
        <strain evidence="1 2">130c</strain>
    </source>
</reference>
<dbReference type="AlphaFoldDB" id="A0A078A7R9"/>
<dbReference type="PANTHER" id="PTHR34560">
    <property type="entry name" value="POLYKETIDE CYCLASE/DEHYDRASE/LIPID TRANSPORT SUPERFAMILY PROTEIN"/>
    <property type="match status" value="1"/>
</dbReference>
<organism evidence="1 2">
    <name type="scientific">Stylonychia lemnae</name>
    <name type="common">Ciliate</name>
    <dbReference type="NCBI Taxonomy" id="5949"/>
    <lineage>
        <taxon>Eukaryota</taxon>
        <taxon>Sar</taxon>
        <taxon>Alveolata</taxon>
        <taxon>Ciliophora</taxon>
        <taxon>Intramacronucleata</taxon>
        <taxon>Spirotrichea</taxon>
        <taxon>Stichotrichia</taxon>
        <taxon>Sporadotrichida</taxon>
        <taxon>Oxytrichidae</taxon>
        <taxon>Stylonychinae</taxon>
        <taxon>Stylonychia</taxon>
    </lineage>
</organism>
<protein>
    <recommendedName>
        <fullName evidence="3">START domain-containing protein</fullName>
    </recommendedName>
</protein>
<sequence length="203" mass="23924">MKFVSCLSEAIIEAPLIHVLSLFGEIDLFKDWYPNVNECNIAKQVTNYRGMYTLKQSMQWPVWPREIVIKASGMIDRKNSACLIVLKSIDEGQTFFNVPSPATSNGHVRIDIIRGYHYLQRIDDNTTRYISIFNTDPKISMIPSWFLNFVLTKICYQMLVIVQKKSKEVPNSIYWERIQKRRDFYGKIQDIYDELVRQLKEKE</sequence>
<dbReference type="SUPFAM" id="SSF55961">
    <property type="entry name" value="Bet v1-like"/>
    <property type="match status" value="1"/>
</dbReference>
<dbReference type="OMA" id="CNIAKQV"/>